<dbReference type="InterPro" id="IPR036322">
    <property type="entry name" value="WD40_repeat_dom_sf"/>
</dbReference>
<dbReference type="Pfam" id="PF00400">
    <property type="entry name" value="WD40"/>
    <property type="match status" value="3"/>
</dbReference>
<evidence type="ECO:0000256" key="2">
    <source>
        <dbReference type="ARBA" id="ARBA00022737"/>
    </source>
</evidence>
<dbReference type="PANTHER" id="PTHR19848">
    <property type="entry name" value="WD40 REPEAT PROTEIN"/>
    <property type="match status" value="1"/>
</dbReference>
<protein>
    <submittedName>
        <fullName evidence="4">WD40 repeat domain-containing protein</fullName>
    </submittedName>
</protein>
<evidence type="ECO:0000313" key="5">
    <source>
        <dbReference type="Proteomes" id="UP001170954"/>
    </source>
</evidence>
<dbReference type="InterPro" id="IPR015943">
    <property type="entry name" value="WD40/YVTN_repeat-like_dom_sf"/>
</dbReference>
<dbReference type="PROSITE" id="PS00678">
    <property type="entry name" value="WD_REPEATS_1"/>
    <property type="match status" value="1"/>
</dbReference>
<dbReference type="PROSITE" id="PS50294">
    <property type="entry name" value="WD_REPEATS_REGION"/>
    <property type="match status" value="2"/>
</dbReference>
<keyword evidence="1 3" id="KW-0853">WD repeat</keyword>
<name>A0ABT7NP59_9SPHI</name>
<dbReference type="Proteomes" id="UP001170954">
    <property type="component" value="Unassembled WGS sequence"/>
</dbReference>
<sequence>MQNNIDITLEATLVGHQNPIFTLAQTSNSQLLYTAGNDKGVVVWDLEKMAFQKLLCKVGSSVYVLKAVPDTDLLAIGMRSGQVLLVDTTDQTLVANLKTEHGAIFSIAFLTDKHEMIAIGEEGYAYVWDLRNYELLYRFKIADTTVRAIAVSKVQKQLAFGDKNGMIHLYQADDYQERVKKQVHSMPITSLIFMNNHLISGGRDAQLFKLETNTLDTIQQITPHMFTVYSIDNGGHDDIFATASRDKTWKVWKEEDLTLLKNISRDRFYDSHHLSINSMIWNKDRIFTVSDDKLVKVWKVG</sequence>
<dbReference type="InterPro" id="IPR001680">
    <property type="entry name" value="WD40_rpt"/>
</dbReference>
<dbReference type="PANTHER" id="PTHR19848:SF8">
    <property type="entry name" value="F-BOX AND WD REPEAT DOMAIN CONTAINING 7"/>
    <property type="match status" value="1"/>
</dbReference>
<feature type="repeat" description="WD" evidence="3">
    <location>
        <begin position="269"/>
        <end position="301"/>
    </location>
</feature>
<dbReference type="SMART" id="SM00320">
    <property type="entry name" value="WD40"/>
    <property type="match status" value="6"/>
</dbReference>
<keyword evidence="2" id="KW-0677">Repeat</keyword>
<dbReference type="PROSITE" id="PS50082">
    <property type="entry name" value="WD_REPEATS_2"/>
    <property type="match status" value="2"/>
</dbReference>
<gene>
    <name evidence="4" type="ORF">HX018_12460</name>
</gene>
<feature type="repeat" description="WD" evidence="3">
    <location>
        <begin position="13"/>
        <end position="47"/>
    </location>
</feature>
<dbReference type="SUPFAM" id="SSF50978">
    <property type="entry name" value="WD40 repeat-like"/>
    <property type="match status" value="1"/>
</dbReference>
<evidence type="ECO:0000256" key="1">
    <source>
        <dbReference type="ARBA" id="ARBA00022574"/>
    </source>
</evidence>
<keyword evidence="5" id="KW-1185">Reference proteome</keyword>
<evidence type="ECO:0000313" key="4">
    <source>
        <dbReference type="EMBL" id="MDM1049047.1"/>
    </source>
</evidence>
<dbReference type="InterPro" id="IPR019775">
    <property type="entry name" value="WD40_repeat_CS"/>
</dbReference>
<comment type="caution">
    <text evidence="4">The sequence shown here is derived from an EMBL/GenBank/DDBJ whole genome shotgun (WGS) entry which is preliminary data.</text>
</comment>
<reference evidence="4" key="2">
    <citation type="journal article" date="2022" name="Sci. Total Environ.">
        <title>Prevalence, transmission, and molecular epidemiology of tet(X)-positive bacteria among humans, animals, and environmental niches in China: An epidemiological, and genomic-based study.</title>
        <authorList>
            <person name="Dong N."/>
            <person name="Zeng Y."/>
            <person name="Cai C."/>
            <person name="Sun C."/>
            <person name="Lu J."/>
            <person name="Liu C."/>
            <person name="Zhou H."/>
            <person name="Sun Q."/>
            <person name="Shu L."/>
            <person name="Wang H."/>
            <person name="Wang Y."/>
            <person name="Wang S."/>
            <person name="Wu C."/>
            <person name="Chan E.W."/>
            <person name="Chen G."/>
            <person name="Shen Z."/>
            <person name="Chen S."/>
            <person name="Zhang R."/>
        </authorList>
    </citation>
    <scope>NUCLEOTIDE SEQUENCE</scope>
    <source>
        <strain evidence="4">R1692</strain>
    </source>
</reference>
<dbReference type="RefSeq" id="WP_286651631.1">
    <property type="nucleotide sequence ID" value="NZ_JACAGK010000035.1"/>
</dbReference>
<dbReference type="EMBL" id="JACAGK010000035">
    <property type="protein sequence ID" value="MDM1049047.1"/>
    <property type="molecule type" value="Genomic_DNA"/>
</dbReference>
<dbReference type="Gene3D" id="2.130.10.10">
    <property type="entry name" value="YVTN repeat-like/Quinoprotein amine dehydrogenase"/>
    <property type="match status" value="2"/>
</dbReference>
<organism evidence="4 5">
    <name type="scientific">Sphingobacterium hotanense</name>
    <dbReference type="NCBI Taxonomy" id="649196"/>
    <lineage>
        <taxon>Bacteria</taxon>
        <taxon>Pseudomonadati</taxon>
        <taxon>Bacteroidota</taxon>
        <taxon>Sphingobacteriia</taxon>
        <taxon>Sphingobacteriales</taxon>
        <taxon>Sphingobacteriaceae</taxon>
        <taxon>Sphingobacterium</taxon>
    </lineage>
</organism>
<reference evidence="4" key="1">
    <citation type="submission" date="2020-06" db="EMBL/GenBank/DDBJ databases">
        <authorList>
            <person name="Dong N."/>
        </authorList>
    </citation>
    <scope>NUCLEOTIDE SEQUENCE</scope>
    <source>
        <strain evidence="4">R1692</strain>
    </source>
</reference>
<evidence type="ECO:0000256" key="3">
    <source>
        <dbReference type="PROSITE-ProRule" id="PRU00221"/>
    </source>
</evidence>
<proteinExistence type="predicted"/>
<accession>A0ABT7NP59</accession>